<organism evidence="1">
    <name type="scientific">Babesia bovis</name>
    <dbReference type="NCBI Taxonomy" id="5865"/>
    <lineage>
        <taxon>Eukaryota</taxon>
        <taxon>Sar</taxon>
        <taxon>Alveolata</taxon>
        <taxon>Apicomplexa</taxon>
        <taxon>Aconoidasida</taxon>
        <taxon>Piroplasmida</taxon>
        <taxon>Babesiidae</taxon>
        <taxon>Babesia</taxon>
    </lineage>
</organism>
<evidence type="ECO:0000313" key="1">
    <source>
        <dbReference type="EMBL" id="BAN65922.1"/>
    </source>
</evidence>
<name>S6BP37_BABBO</name>
<reference evidence="1" key="1">
    <citation type="journal article" date="2014" name="BMC Genomics">
        <title>The Babesia bovis gene and promoter model: an update from full-length EST analysis.</title>
        <authorList>
            <person name="Yamagishi J."/>
            <person name="Wakaguri H."/>
            <person name="Yokoyama N."/>
            <person name="Yamashita R."/>
            <person name="Suzuki Y."/>
            <person name="Xuan X."/>
            <person name="Igarashi I."/>
        </authorList>
    </citation>
    <scope>NUCLEOTIDE SEQUENCE</scope>
    <source>
        <strain evidence="1">Texas</strain>
    </source>
</reference>
<proteinExistence type="evidence at transcript level"/>
<dbReference type="AlphaFoldDB" id="S6BP37"/>
<sequence>MYSPGFSSIGPSVILDCEVEPWNDNSGSVCLIASNRIFEPARRRGSSMFKTRAKIAIVCNERSNHDNIRSV</sequence>
<dbReference type="EMBL" id="AK442128">
    <property type="protein sequence ID" value="BAN65922.1"/>
    <property type="molecule type" value="mRNA"/>
</dbReference>
<protein>
    <submittedName>
        <fullName evidence="1">Uncharacterized protein</fullName>
    </submittedName>
</protein>
<accession>S6BP37</accession>